<feature type="repeat" description="ANK" evidence="7">
    <location>
        <begin position="215"/>
        <end position="247"/>
    </location>
</feature>
<evidence type="ECO:0000256" key="5">
    <source>
        <dbReference type="ARBA" id="ARBA00023043"/>
    </source>
</evidence>
<dbReference type="PANTHER" id="PTHR24161">
    <property type="entry name" value="ANK_REP_REGION DOMAIN-CONTAINING PROTEIN-RELATED"/>
    <property type="match status" value="1"/>
</dbReference>
<dbReference type="Pfam" id="PF01529">
    <property type="entry name" value="DHHC"/>
    <property type="match status" value="1"/>
</dbReference>
<evidence type="ECO:0000256" key="8">
    <source>
        <dbReference type="RuleBase" id="RU079119"/>
    </source>
</evidence>
<feature type="compositionally biased region" description="Gly residues" evidence="9">
    <location>
        <begin position="27"/>
        <end position="64"/>
    </location>
</feature>
<dbReference type="AlphaFoldDB" id="D3B8C9"/>
<comment type="catalytic activity">
    <reaction evidence="8">
        <text>L-cysteinyl-[protein] + hexadecanoyl-CoA = S-hexadecanoyl-L-cysteinyl-[protein] + CoA</text>
        <dbReference type="Rhea" id="RHEA:36683"/>
        <dbReference type="Rhea" id="RHEA-COMP:10131"/>
        <dbReference type="Rhea" id="RHEA-COMP:11032"/>
        <dbReference type="ChEBI" id="CHEBI:29950"/>
        <dbReference type="ChEBI" id="CHEBI:57287"/>
        <dbReference type="ChEBI" id="CHEBI:57379"/>
        <dbReference type="ChEBI" id="CHEBI:74151"/>
        <dbReference type="EC" id="2.3.1.225"/>
    </reaction>
</comment>
<dbReference type="PROSITE" id="PS50088">
    <property type="entry name" value="ANK_REPEAT"/>
    <property type="match status" value="4"/>
</dbReference>
<feature type="repeat" description="ANK" evidence="7">
    <location>
        <begin position="181"/>
        <end position="213"/>
    </location>
</feature>
<dbReference type="Gene3D" id="1.25.40.20">
    <property type="entry name" value="Ankyrin repeat-containing domain"/>
    <property type="match status" value="1"/>
</dbReference>
<dbReference type="Proteomes" id="UP000001396">
    <property type="component" value="Unassembled WGS sequence"/>
</dbReference>
<keyword evidence="5 7" id="KW-0040">ANK repeat</keyword>
<dbReference type="Pfam" id="PF12796">
    <property type="entry name" value="Ank_2"/>
    <property type="match status" value="2"/>
</dbReference>
<organism evidence="11 12">
    <name type="scientific">Heterostelium pallidum (strain ATCC 26659 / Pp 5 / PN500)</name>
    <name type="common">Cellular slime mold</name>
    <name type="synonym">Polysphondylium pallidum</name>
    <dbReference type="NCBI Taxonomy" id="670386"/>
    <lineage>
        <taxon>Eukaryota</taxon>
        <taxon>Amoebozoa</taxon>
        <taxon>Evosea</taxon>
        <taxon>Eumycetozoa</taxon>
        <taxon>Dictyostelia</taxon>
        <taxon>Acytosteliales</taxon>
        <taxon>Acytosteliaceae</taxon>
        <taxon>Heterostelium</taxon>
    </lineage>
</organism>
<feature type="transmembrane region" description="Helical" evidence="8">
    <location>
        <begin position="384"/>
        <end position="406"/>
    </location>
</feature>
<dbReference type="InParanoid" id="D3B8C9"/>
<evidence type="ECO:0000256" key="6">
    <source>
        <dbReference type="ARBA" id="ARBA00023136"/>
    </source>
</evidence>
<sequence>MIPMQYNPPSGGLGGGFSDFDNKHASGSGGHGHSHGGNGGGHGHSHGGGGGNDHGHSHGGGGGNDHGHSHGGGHHHEEEEEKPHQHVFGGIPEVVPYLQIVTPSILESSPPMLREQYMLLLERYSTQQLKAAEHPWSGPLPYSTVLIAMEVAQQGNIKDYQGMIEKSGISTKSFLNMVDIAGNTALHYAVLKKQLVFVQYLLDNGASVDIENHTEGQTALHWACISTEPTIVHRLIDAGADPHKVDKRGYNSLLHASQYNQIHSIRLILECGVNLHSTDFAGHTALHWAAYQGHANLARFFVFKGIDINSIDDQGRTALHWACHKGHKAVVSMLCNLKADRFTTDKDANMCYDLAKSKGLQEIMDFLESKDQDEKFTSIKQYNYFWITAGCMTLLVPIVLLCTLPFVLAAPLIGIIGYFSFYTLTSKYWIPENNNPFNPTILYFSNVIWYILYIFVLAPATYSTNMVPHILINIQMWFFFVYFIKLVFMDAGAVSRYHSQESSTKEFMTALEQRKPLPLICPTCLINRPIRSKHCPSCNQCNARFDHHCIWINNCVAANNQSLFIALVFNYVTLVLSGFVITMNYFALDVNGPAWSDGRLDWIKYFYSNYTVTFFFLIYGPIVASWIGKLGLSQLLTIVFNKTTYEQIIERREMTNAHSHGHSHGGENKSFEANKDGQFSQTNINYNAYNRGKMNNVKEFLFDIKKYYYLMDLSNKVFQLSIS</sequence>
<comment type="caution">
    <text evidence="11">The sequence shown here is derived from an EMBL/GenBank/DDBJ whole genome shotgun (WGS) entry which is preliminary data.</text>
</comment>
<dbReference type="GO" id="GO:0019706">
    <property type="term" value="F:protein-cysteine S-palmitoyltransferase activity"/>
    <property type="evidence" value="ECO:0007669"/>
    <property type="project" value="UniProtKB-EC"/>
</dbReference>
<dbReference type="FunCoup" id="D3B8C9">
    <property type="interactions" value="24"/>
</dbReference>
<evidence type="ECO:0000256" key="3">
    <source>
        <dbReference type="ARBA" id="ARBA00022737"/>
    </source>
</evidence>
<comment type="subcellular location">
    <subcellularLocation>
        <location evidence="1">Membrane</location>
        <topology evidence="1">Multi-pass membrane protein</topology>
    </subcellularLocation>
</comment>
<evidence type="ECO:0000256" key="4">
    <source>
        <dbReference type="ARBA" id="ARBA00022989"/>
    </source>
</evidence>
<feature type="compositionally biased region" description="Basic and acidic residues" evidence="9">
    <location>
        <begin position="74"/>
        <end position="84"/>
    </location>
</feature>
<reference evidence="11 12" key="1">
    <citation type="journal article" date="2011" name="Genome Res.">
        <title>Phylogeny-wide analysis of social amoeba genomes highlights ancient origins for complex intercellular communication.</title>
        <authorList>
            <person name="Heidel A.J."/>
            <person name="Lawal H.M."/>
            <person name="Felder M."/>
            <person name="Schilde C."/>
            <person name="Helps N.R."/>
            <person name="Tunggal B."/>
            <person name="Rivero F."/>
            <person name="John U."/>
            <person name="Schleicher M."/>
            <person name="Eichinger L."/>
            <person name="Platzer M."/>
            <person name="Noegel A.A."/>
            <person name="Schaap P."/>
            <person name="Gloeckner G."/>
        </authorList>
    </citation>
    <scope>NUCLEOTIDE SEQUENCE [LARGE SCALE GENOMIC DNA]</scope>
    <source>
        <strain evidence="12">ATCC 26659 / Pp 5 / PN500</strain>
    </source>
</reference>
<evidence type="ECO:0000256" key="9">
    <source>
        <dbReference type="SAM" id="MobiDB-lite"/>
    </source>
</evidence>
<feature type="transmembrane region" description="Helical" evidence="8">
    <location>
        <begin position="442"/>
        <end position="460"/>
    </location>
</feature>
<feature type="transmembrane region" description="Helical" evidence="8">
    <location>
        <begin position="563"/>
        <end position="587"/>
    </location>
</feature>
<feature type="transmembrane region" description="Helical" evidence="8">
    <location>
        <begin position="466"/>
        <end position="488"/>
    </location>
</feature>
<dbReference type="GeneID" id="31360208"/>
<dbReference type="InterPro" id="IPR002110">
    <property type="entry name" value="Ankyrin_rpt"/>
</dbReference>
<feature type="transmembrane region" description="Helical" evidence="8">
    <location>
        <begin position="607"/>
        <end position="627"/>
    </location>
</feature>
<evidence type="ECO:0000256" key="7">
    <source>
        <dbReference type="PROSITE-ProRule" id="PRU00023"/>
    </source>
</evidence>
<gene>
    <name evidence="11" type="ORF">PPL_04721</name>
</gene>
<dbReference type="PROSITE" id="PS50216">
    <property type="entry name" value="DHHC"/>
    <property type="match status" value="1"/>
</dbReference>
<dbReference type="SMART" id="SM00248">
    <property type="entry name" value="ANK"/>
    <property type="match status" value="5"/>
</dbReference>
<keyword evidence="12" id="KW-1185">Reference proteome</keyword>
<dbReference type="InterPro" id="IPR001594">
    <property type="entry name" value="Palmitoyltrfase_DHHC"/>
</dbReference>
<dbReference type="STRING" id="670386.D3B8C9"/>
<protein>
    <recommendedName>
        <fullName evidence="8">Palmitoyltransferase</fullName>
        <ecNumber evidence="8">2.3.1.225</ecNumber>
    </recommendedName>
</protein>
<keyword evidence="8" id="KW-0012">Acyltransferase</keyword>
<proteinExistence type="inferred from homology"/>
<evidence type="ECO:0000313" key="12">
    <source>
        <dbReference type="Proteomes" id="UP000001396"/>
    </source>
</evidence>
<dbReference type="PROSITE" id="PS50297">
    <property type="entry name" value="ANK_REP_REGION"/>
    <property type="match status" value="4"/>
</dbReference>
<accession>D3B8C9</accession>
<comment type="domain">
    <text evidence="8">The DHHC domain is required for palmitoyltransferase activity.</text>
</comment>
<feature type="region of interest" description="Disordered" evidence="9">
    <location>
        <begin position="1"/>
        <end position="85"/>
    </location>
</feature>
<keyword evidence="2 8" id="KW-0812">Transmembrane</keyword>
<name>D3B8C9_HETP5</name>
<dbReference type="RefSeq" id="XP_020434414.1">
    <property type="nucleotide sequence ID" value="XM_020575619.1"/>
</dbReference>
<feature type="repeat" description="ANK" evidence="7">
    <location>
        <begin position="314"/>
        <end position="346"/>
    </location>
</feature>
<dbReference type="InterPro" id="IPR036770">
    <property type="entry name" value="Ankyrin_rpt-contain_sf"/>
</dbReference>
<dbReference type="EMBL" id="ADBJ01000020">
    <property type="protein sequence ID" value="EFA82297.1"/>
    <property type="molecule type" value="Genomic_DNA"/>
</dbReference>
<dbReference type="SUPFAM" id="SSF48403">
    <property type="entry name" value="Ankyrin repeat"/>
    <property type="match status" value="1"/>
</dbReference>
<feature type="domain" description="Palmitoyltransferase DHHC" evidence="10">
    <location>
        <begin position="520"/>
        <end position="648"/>
    </location>
</feature>
<dbReference type="GO" id="GO:0016020">
    <property type="term" value="C:membrane"/>
    <property type="evidence" value="ECO:0007669"/>
    <property type="project" value="UniProtKB-SubCell"/>
</dbReference>
<evidence type="ECO:0000259" key="10">
    <source>
        <dbReference type="Pfam" id="PF01529"/>
    </source>
</evidence>
<evidence type="ECO:0000313" key="11">
    <source>
        <dbReference type="EMBL" id="EFA82297.1"/>
    </source>
</evidence>
<keyword evidence="3" id="KW-0677">Repeat</keyword>
<evidence type="ECO:0000256" key="2">
    <source>
        <dbReference type="ARBA" id="ARBA00022692"/>
    </source>
</evidence>
<dbReference type="PANTHER" id="PTHR24161:SF85">
    <property type="entry name" value="PALMITOYLTRANSFERASE HIP14"/>
    <property type="match status" value="1"/>
</dbReference>
<evidence type="ECO:0000256" key="1">
    <source>
        <dbReference type="ARBA" id="ARBA00004141"/>
    </source>
</evidence>
<feature type="repeat" description="ANK" evidence="7">
    <location>
        <begin position="281"/>
        <end position="313"/>
    </location>
</feature>
<dbReference type="OMA" id="GITHILH"/>
<keyword evidence="8" id="KW-0808">Transferase</keyword>
<keyword evidence="6 8" id="KW-0472">Membrane</keyword>
<comment type="similarity">
    <text evidence="8">Belongs to the DHHC palmitoyltransferase family.</text>
</comment>
<dbReference type="EC" id="2.3.1.225" evidence="8"/>
<keyword evidence="4 8" id="KW-1133">Transmembrane helix</keyword>